<dbReference type="PANTHER" id="PTHR41878:SF1">
    <property type="entry name" value="TNPR PROTEIN"/>
    <property type="match status" value="1"/>
</dbReference>
<reference evidence="4" key="1">
    <citation type="submission" date="2017-07" db="EMBL/GenBank/DDBJ databases">
        <title>Brachybacterium sp. VR2415.</title>
        <authorList>
            <person name="Tak E.J."/>
            <person name="Bae J.-W."/>
        </authorList>
    </citation>
    <scope>NUCLEOTIDE SEQUENCE [LARGE SCALE GENOMIC DNA]</scope>
    <source>
        <strain evidence="4">VR2415</strain>
    </source>
</reference>
<gene>
    <name evidence="3" type="ORF">CFK39_10675</name>
</gene>
<feature type="region of interest" description="Disordered" evidence="1">
    <location>
        <begin position="253"/>
        <end position="272"/>
    </location>
</feature>
<protein>
    <recommendedName>
        <fullName evidence="2">Plasmid pRiA4b Orf3-like domain-containing protein</fullName>
    </recommendedName>
</protein>
<evidence type="ECO:0000256" key="1">
    <source>
        <dbReference type="SAM" id="MobiDB-lite"/>
    </source>
</evidence>
<dbReference type="Pfam" id="PF07929">
    <property type="entry name" value="PRiA4_ORF3"/>
    <property type="match status" value="1"/>
</dbReference>
<dbReference type="InterPro" id="IPR024047">
    <property type="entry name" value="MM3350-like_sf"/>
</dbReference>
<dbReference type="Gene3D" id="3.10.290.30">
    <property type="entry name" value="MM3350-like"/>
    <property type="match status" value="1"/>
</dbReference>
<name>A0A220UE84_9MICO</name>
<organism evidence="3 4">
    <name type="scientific">Brachybacterium avium</name>
    <dbReference type="NCBI Taxonomy" id="2017485"/>
    <lineage>
        <taxon>Bacteria</taxon>
        <taxon>Bacillati</taxon>
        <taxon>Actinomycetota</taxon>
        <taxon>Actinomycetes</taxon>
        <taxon>Micrococcales</taxon>
        <taxon>Dermabacteraceae</taxon>
        <taxon>Brachybacterium</taxon>
    </lineage>
</organism>
<dbReference type="AlphaFoldDB" id="A0A220UE84"/>
<dbReference type="InterPro" id="IPR012912">
    <property type="entry name" value="Plasmid_pRiA4b_Orf3-like"/>
</dbReference>
<proteinExistence type="predicted"/>
<evidence type="ECO:0000313" key="3">
    <source>
        <dbReference type="EMBL" id="ASK66202.1"/>
    </source>
</evidence>
<dbReference type="Proteomes" id="UP000198398">
    <property type="component" value="Chromosome"/>
</dbReference>
<dbReference type="SUPFAM" id="SSF159941">
    <property type="entry name" value="MM3350-like"/>
    <property type="match status" value="1"/>
</dbReference>
<dbReference type="KEGG" id="brv:CFK39_10675"/>
<sequence>MIASSPSRPSGTASPFIADLGPVAAQNRSWLLTPPPGLGDAPLAEDQPNVMHIDAVALAEGTERPGLAHLRCQYRGPMSSDDPTDHELMRHFREQLGTMSHEEIHAVLAGLLDPSGGEMARPTRPDLRRPPFGEPALLRVRVDLQHAVPPIWRRLELRSDLTLEQTHEILQTAFGWFDAHLWRFAAGGHPFDLDSQLFLCPYDVEDGEDDGLPASQVRLDELLQVDGDRLAYVYDYGDDWQLRLRLESVRPAADGSPPVRALGGRRAAPPEDCGGLTRAEDLAEVLPDPAHFDLAELQQALEISDLDPTAYGASPVLTAVLTRLPPSSLREDLLARALLMTTATEPPELDELRTALRGISWFLDRAAAGGLPLTSAGYLTPKEVEAASQVVPEMADWIGKNNRENLALPLLHVREALQHLKILRKFKGQLLPTRRALPAAEDPGALWSLLAASLIPAPGSFEHDATVLLLAHIGSTPSGTAVDPEATPTALGRLGWRTPEGVVDRWMVRDLPAATVLRNITPEQGRRAVRGGWSDAARALARAALALG</sequence>
<dbReference type="PANTHER" id="PTHR41878">
    <property type="entry name" value="LEXA REPRESSOR-RELATED"/>
    <property type="match status" value="1"/>
</dbReference>
<keyword evidence="4" id="KW-1185">Reference proteome</keyword>
<dbReference type="EMBL" id="CP022316">
    <property type="protein sequence ID" value="ASK66202.1"/>
    <property type="molecule type" value="Genomic_DNA"/>
</dbReference>
<feature type="domain" description="Plasmid pRiA4b Orf3-like" evidence="2">
    <location>
        <begin position="138"/>
        <end position="308"/>
    </location>
</feature>
<accession>A0A220UE84</accession>
<evidence type="ECO:0000259" key="2">
    <source>
        <dbReference type="Pfam" id="PF07929"/>
    </source>
</evidence>
<evidence type="ECO:0000313" key="4">
    <source>
        <dbReference type="Proteomes" id="UP000198398"/>
    </source>
</evidence>